<name>A0ABW7EV26_9BURK</name>
<evidence type="ECO:0000313" key="3">
    <source>
        <dbReference type="Proteomes" id="UP001606300"/>
    </source>
</evidence>
<dbReference type="EMBL" id="JBIGHY010000025">
    <property type="protein sequence ID" value="MFG6417359.1"/>
    <property type="molecule type" value="Genomic_DNA"/>
</dbReference>
<reference evidence="2 3" key="1">
    <citation type="submission" date="2024-09" db="EMBL/GenBank/DDBJ databases">
        <title>Novel species of the genus Pelomonas and Roseateles isolated from streams.</title>
        <authorList>
            <person name="Lu H."/>
        </authorList>
    </citation>
    <scope>NUCLEOTIDE SEQUENCE [LARGE SCALE GENOMIC DNA]</scope>
    <source>
        <strain evidence="2 3">DC23W</strain>
    </source>
</reference>
<feature type="transmembrane region" description="Helical" evidence="1">
    <location>
        <begin position="75"/>
        <end position="93"/>
    </location>
</feature>
<evidence type="ECO:0008006" key="4">
    <source>
        <dbReference type="Google" id="ProtNLM"/>
    </source>
</evidence>
<sequence length="108" mass="11363">MRITAGAFDTSITTTLWDNRATLHHANLTEGSGAGQNTAEGLGALAKMRMSAQQAAAQLNRIIDQQSFTRAADDIFLGSAVMFTLLIGVVWLSKPSMSSSPVNDGGAH</sequence>
<evidence type="ECO:0000313" key="2">
    <source>
        <dbReference type="EMBL" id="MFG6417359.1"/>
    </source>
</evidence>
<comment type="caution">
    <text evidence="2">The sequence shown here is derived from an EMBL/GenBank/DDBJ whole genome shotgun (WGS) entry which is preliminary data.</text>
</comment>
<keyword evidence="1" id="KW-0472">Membrane</keyword>
<accession>A0ABW7EV26</accession>
<organism evidence="2 3">
    <name type="scientific">Pelomonas dachongensis</name>
    <dbReference type="NCBI Taxonomy" id="3299029"/>
    <lineage>
        <taxon>Bacteria</taxon>
        <taxon>Pseudomonadati</taxon>
        <taxon>Pseudomonadota</taxon>
        <taxon>Betaproteobacteria</taxon>
        <taxon>Burkholderiales</taxon>
        <taxon>Sphaerotilaceae</taxon>
        <taxon>Roseateles</taxon>
    </lineage>
</organism>
<protein>
    <recommendedName>
        <fullName evidence="4">MFS transporter, DHA2 family, multidrug resistance protein</fullName>
    </recommendedName>
</protein>
<evidence type="ECO:0000256" key="1">
    <source>
        <dbReference type="SAM" id="Phobius"/>
    </source>
</evidence>
<proteinExistence type="predicted"/>
<gene>
    <name evidence="2" type="ORF">ACG02S_26055</name>
</gene>
<keyword evidence="3" id="KW-1185">Reference proteome</keyword>
<keyword evidence="1" id="KW-1133">Transmembrane helix</keyword>
<dbReference type="Proteomes" id="UP001606300">
    <property type="component" value="Unassembled WGS sequence"/>
</dbReference>
<keyword evidence="1" id="KW-0812">Transmembrane</keyword>
<dbReference type="RefSeq" id="WP_394473417.1">
    <property type="nucleotide sequence ID" value="NZ_JBIGHY010000025.1"/>
</dbReference>